<dbReference type="Gene3D" id="3.40.720.10">
    <property type="entry name" value="Alkaline Phosphatase, subunit A"/>
    <property type="match status" value="1"/>
</dbReference>
<dbReference type="EMBL" id="CP060822">
    <property type="protein sequence ID" value="QNP28825.1"/>
    <property type="molecule type" value="Genomic_DNA"/>
</dbReference>
<protein>
    <submittedName>
        <fullName evidence="1">BREX-1 system phosphatase PglZ type A</fullName>
    </submittedName>
</protein>
<dbReference type="AlphaFoldDB" id="A0A7H0EYF9"/>
<dbReference type="Proteomes" id="UP000516013">
    <property type="component" value="Chromosome"/>
</dbReference>
<organism evidence="1 2">
    <name type="scientific">Cylindrospermopsis curvispora GIHE-G1</name>
    <dbReference type="NCBI Taxonomy" id="2666332"/>
    <lineage>
        <taxon>Bacteria</taxon>
        <taxon>Bacillati</taxon>
        <taxon>Cyanobacteriota</taxon>
        <taxon>Cyanophyceae</taxon>
        <taxon>Nostocales</taxon>
        <taxon>Aphanizomenonaceae</taxon>
        <taxon>Cylindrospermopsis</taxon>
    </lineage>
</organism>
<evidence type="ECO:0000313" key="1">
    <source>
        <dbReference type="EMBL" id="QNP28825.1"/>
    </source>
</evidence>
<dbReference type="InterPro" id="IPR017850">
    <property type="entry name" value="Alkaline_phosphatase_core_sf"/>
</dbReference>
<dbReference type="KEGG" id="ccur:IAR63_13150"/>
<dbReference type="RefSeq" id="WP_187705580.1">
    <property type="nucleotide sequence ID" value="NZ_CP060822.1"/>
</dbReference>
<sequence>MINRINQSLTKLFEKHRIVFWYDAKPELVREFLGGVEKIELTNNQFAVKYRILHQEPKSKFLLYQETPQPPDLENWLLDVQLAHTEFRADQTSLWLAELELSREFTHLVQGHIAFFQSSERRELLKRLITSHDTITQIQLKMLAVCTGCGSDSRLEAILEQLLGELSSDCAQYEKGQIGDKYRLMVRCELEQYFWEQMKNCYGYSCAKPSMKDFALQLFSYCYFENFASIPKGTQNLSSDAVVFLKRWKDSIKCQHSFETLSSWCAKDLGIEHDLGEREIGELLDVDYFRLIDQRILSELVRGVEQRTLLGSDVAQWIWRRKQSHWYEEFQHYYECVGAAAKFIQELDRACFTIESLAEGVEKYAKSWFRIDQLYRKTIYHLGRVPDCSFMGGLVDLIENLYANNYLLKLNDHWQSWVDQTTSWSAPYIYLQNKFFHHWVLPFLNTDKKIFVIISDALRFEIGDELISLIRQEDRYEATLESAMAMLPSYTQLGMAALLPHSTLAIANDGSVLVDSQSSMGTENRKKQIKRGHYKRATAITAEDLRELSSDDRRTLFRDHDLVYVYHNHIDAIGDKRESESRVFDAVEETLDELIKLIKKLTSANASNILVTADHGFIYQNRAIEESDFASDEPQGEQILFKNRRFVLGKGLKETPSLRKFTSNQLGLQGELEVQIPKSINRLRLKGSGSRYVHGGASLQEVVIPIVKIHKKRTSDITMVEVEILRGASSIITATQLTVVIYQTQAVTEKVHPRFLQAGIYTQTEELISDSHDLTFDLESENPRDREISVTFTLTRKADEANGQEVYLRLNEKLPGTSQHKKYKHLSYTMRRSFTSDFDF</sequence>
<dbReference type="Pfam" id="PF08665">
    <property type="entry name" value="PglZ"/>
    <property type="match status" value="1"/>
</dbReference>
<keyword evidence="2" id="KW-1185">Reference proteome</keyword>
<dbReference type="InterPro" id="IPR014060">
    <property type="entry name" value="PglZ"/>
</dbReference>
<dbReference type="SUPFAM" id="SSF53649">
    <property type="entry name" value="Alkaline phosphatase-like"/>
    <property type="match status" value="1"/>
</dbReference>
<name>A0A7H0EYF9_9CYAN</name>
<gene>
    <name evidence="1" type="primary">pglZ</name>
    <name evidence="1" type="ORF">IAR63_13150</name>
</gene>
<reference evidence="1 2" key="1">
    <citation type="submission" date="2020-08" db="EMBL/GenBank/DDBJ databases">
        <title>Complete genome sequence of Raphidiopsis curvispora isolated from drinking water reservoir in South Korea.</title>
        <authorList>
            <person name="Jeong J."/>
        </authorList>
    </citation>
    <scope>NUCLEOTIDE SEQUENCE [LARGE SCALE GENOMIC DNA]</scope>
    <source>
        <strain evidence="1 2">GIHE-G1</strain>
    </source>
</reference>
<proteinExistence type="predicted"/>
<accession>A0A7H0EYF9</accession>
<evidence type="ECO:0000313" key="2">
    <source>
        <dbReference type="Proteomes" id="UP000516013"/>
    </source>
</evidence>
<dbReference type="NCBIfam" id="TIGR02687">
    <property type="entry name" value="BREX-1 system phosphatase PglZ type A"/>
    <property type="match status" value="1"/>
</dbReference>